<dbReference type="Pfam" id="PF07992">
    <property type="entry name" value="Pyr_redox_2"/>
    <property type="match status" value="1"/>
</dbReference>
<dbReference type="InterPro" id="IPR023753">
    <property type="entry name" value="FAD/NAD-binding_dom"/>
</dbReference>
<name>A0A2T2WUF0_9FIRM</name>
<evidence type="ECO:0000313" key="3">
    <source>
        <dbReference type="Proteomes" id="UP000242972"/>
    </source>
</evidence>
<dbReference type="SUPFAM" id="SSF51905">
    <property type="entry name" value="FAD/NAD(P)-binding domain"/>
    <property type="match status" value="1"/>
</dbReference>
<dbReference type="PANTHER" id="PTHR43755">
    <property type="match status" value="1"/>
</dbReference>
<accession>A0A2T2WUF0</accession>
<feature type="domain" description="FAD/NAD(P)-binding" evidence="1">
    <location>
        <begin position="3"/>
        <end position="120"/>
    </location>
</feature>
<protein>
    <recommendedName>
        <fullName evidence="1">FAD/NAD(P)-binding domain-containing protein</fullName>
    </recommendedName>
</protein>
<sequence>MHKAVVLGARFGGSATAYWLHKLFARDQVQVTVVDQWALMTYRPSLVMAAAAHPPMADQWHIAMKRRCETAGQHFIRDTIFRIDPERQLVYLATHPPLSYDTLFIATGSDPGWTSIAGLSPAIGGVCEDYLARETGARMRDSFSSIALCVGPLFQSPTDSPRLAGSLDAPAFEVAFLLDAWFRKQRRRDEITMTIVTPAAVPGEFLGPKSQELLSHALAQRRIHLIANAQYDHVSALDIFFKNKRPLQADKMIWVPPYIGSQLARISGIDDGYGWIPVDEYCVHQKWHNIYAVGDISTTALPKIGHMAMLQARNAVHHFYARQHKKKPSPVQPYVLHVGWMGRGIGLLTLSDWLYGGSREFVHIGVSSALAKAMFNHSYKTFSGWLPVMP</sequence>
<evidence type="ECO:0000313" key="2">
    <source>
        <dbReference type="EMBL" id="PSR25861.1"/>
    </source>
</evidence>
<dbReference type="InterPro" id="IPR052541">
    <property type="entry name" value="SQRD"/>
</dbReference>
<dbReference type="InterPro" id="IPR036188">
    <property type="entry name" value="FAD/NAD-bd_sf"/>
</dbReference>
<gene>
    <name evidence="2" type="ORF">C7B46_20495</name>
</gene>
<reference evidence="2 3" key="1">
    <citation type="journal article" date="2014" name="BMC Genomics">
        <title>Comparison of environmental and isolate Sulfobacillus genomes reveals diverse carbon, sulfur, nitrogen, and hydrogen metabolisms.</title>
        <authorList>
            <person name="Justice N.B."/>
            <person name="Norman A."/>
            <person name="Brown C.T."/>
            <person name="Singh A."/>
            <person name="Thomas B.C."/>
            <person name="Banfield J.F."/>
        </authorList>
    </citation>
    <scope>NUCLEOTIDE SEQUENCE [LARGE SCALE GENOMIC DNA]</scope>
    <source>
        <strain evidence="2">AMDSBA4</strain>
    </source>
</reference>
<dbReference type="EMBL" id="PXYW01000144">
    <property type="protein sequence ID" value="PSR25861.1"/>
    <property type="molecule type" value="Genomic_DNA"/>
</dbReference>
<dbReference type="Proteomes" id="UP000242972">
    <property type="component" value="Unassembled WGS sequence"/>
</dbReference>
<organism evidence="2 3">
    <name type="scientific">Sulfobacillus benefaciens</name>
    <dbReference type="NCBI Taxonomy" id="453960"/>
    <lineage>
        <taxon>Bacteria</taxon>
        <taxon>Bacillati</taxon>
        <taxon>Bacillota</taxon>
        <taxon>Clostridia</taxon>
        <taxon>Eubacteriales</taxon>
        <taxon>Clostridiales Family XVII. Incertae Sedis</taxon>
        <taxon>Sulfobacillus</taxon>
    </lineage>
</organism>
<comment type="caution">
    <text evidence="2">The sequence shown here is derived from an EMBL/GenBank/DDBJ whole genome shotgun (WGS) entry which is preliminary data.</text>
</comment>
<dbReference type="AlphaFoldDB" id="A0A2T2WUF0"/>
<dbReference type="PANTHER" id="PTHR43755:SF1">
    <property type="entry name" value="FAD-DEPENDENT PYRIDINE NUCLEOTIDE-DISULPHIDE OXIDOREDUCTASE"/>
    <property type="match status" value="1"/>
</dbReference>
<proteinExistence type="predicted"/>
<evidence type="ECO:0000259" key="1">
    <source>
        <dbReference type="Pfam" id="PF07992"/>
    </source>
</evidence>
<dbReference type="Gene3D" id="3.50.50.60">
    <property type="entry name" value="FAD/NAD(P)-binding domain"/>
    <property type="match status" value="2"/>
</dbReference>
<dbReference type="GO" id="GO:0016491">
    <property type="term" value="F:oxidoreductase activity"/>
    <property type="evidence" value="ECO:0007669"/>
    <property type="project" value="InterPro"/>
</dbReference>